<reference evidence="2" key="2">
    <citation type="journal article" date="2015" name="Data Brief">
        <title>Shoot transcriptome of the giant reed, Arundo donax.</title>
        <authorList>
            <person name="Barrero R.A."/>
            <person name="Guerrero F.D."/>
            <person name="Moolhuijzen P."/>
            <person name="Goolsby J.A."/>
            <person name="Tidwell J."/>
            <person name="Bellgard S.E."/>
            <person name="Bellgard M.I."/>
        </authorList>
    </citation>
    <scope>NUCLEOTIDE SEQUENCE</scope>
    <source>
        <tissue evidence="2">Shoot tissue taken approximately 20 cm above the soil surface</tissue>
    </source>
</reference>
<accession>A0A0A9FV45</accession>
<evidence type="ECO:0000313" key="2">
    <source>
        <dbReference type="EMBL" id="JAE14186.1"/>
    </source>
</evidence>
<dbReference type="EMBL" id="GBRH01183710">
    <property type="protein sequence ID" value="JAE14186.1"/>
    <property type="molecule type" value="Transcribed_RNA"/>
</dbReference>
<proteinExistence type="predicted"/>
<reference evidence="2" key="1">
    <citation type="submission" date="2014-09" db="EMBL/GenBank/DDBJ databases">
        <authorList>
            <person name="Magalhaes I.L.F."/>
            <person name="Oliveira U."/>
            <person name="Santos F.R."/>
            <person name="Vidigal T.H.D.A."/>
            <person name="Brescovit A.D."/>
            <person name="Santos A.J."/>
        </authorList>
    </citation>
    <scope>NUCLEOTIDE SEQUENCE</scope>
    <source>
        <tissue evidence="2">Shoot tissue taken approximately 20 cm above the soil surface</tissue>
    </source>
</reference>
<protein>
    <submittedName>
        <fullName evidence="2">Uncharacterized protein</fullName>
    </submittedName>
</protein>
<name>A0A0A9FV45_ARUDO</name>
<feature type="region of interest" description="Disordered" evidence="1">
    <location>
        <begin position="1"/>
        <end position="33"/>
    </location>
</feature>
<evidence type="ECO:0000256" key="1">
    <source>
        <dbReference type="SAM" id="MobiDB-lite"/>
    </source>
</evidence>
<organism evidence="2">
    <name type="scientific">Arundo donax</name>
    <name type="common">Giant reed</name>
    <name type="synonym">Donax arundinaceus</name>
    <dbReference type="NCBI Taxonomy" id="35708"/>
    <lineage>
        <taxon>Eukaryota</taxon>
        <taxon>Viridiplantae</taxon>
        <taxon>Streptophyta</taxon>
        <taxon>Embryophyta</taxon>
        <taxon>Tracheophyta</taxon>
        <taxon>Spermatophyta</taxon>
        <taxon>Magnoliopsida</taxon>
        <taxon>Liliopsida</taxon>
        <taxon>Poales</taxon>
        <taxon>Poaceae</taxon>
        <taxon>PACMAD clade</taxon>
        <taxon>Arundinoideae</taxon>
        <taxon>Arundineae</taxon>
        <taxon>Arundo</taxon>
    </lineage>
</organism>
<dbReference type="AlphaFoldDB" id="A0A0A9FV45"/>
<sequence length="33" mass="3468">MSASNSPYSDPDSDAEQLLTSGDGNPHESRSSK</sequence>